<name>A0A835CQM6_APHGI</name>
<evidence type="ECO:0000256" key="1">
    <source>
        <dbReference type="SAM" id="MobiDB-lite"/>
    </source>
</evidence>
<feature type="compositionally biased region" description="Polar residues" evidence="1">
    <location>
        <begin position="217"/>
        <end position="239"/>
    </location>
</feature>
<feature type="compositionally biased region" description="Polar residues" evidence="1">
    <location>
        <begin position="309"/>
        <end position="340"/>
    </location>
</feature>
<dbReference type="Proteomes" id="UP000639338">
    <property type="component" value="Unassembled WGS sequence"/>
</dbReference>
<keyword evidence="3" id="KW-1185">Reference proteome</keyword>
<dbReference type="EMBL" id="JACMRX010000003">
    <property type="protein sequence ID" value="KAF7992417.1"/>
    <property type="molecule type" value="Genomic_DNA"/>
</dbReference>
<evidence type="ECO:0000313" key="2">
    <source>
        <dbReference type="EMBL" id="KAF7992417.1"/>
    </source>
</evidence>
<gene>
    <name evidence="2" type="ORF">HCN44_001742</name>
</gene>
<feature type="compositionally biased region" description="Low complexity" evidence="1">
    <location>
        <begin position="360"/>
        <end position="371"/>
    </location>
</feature>
<comment type="caution">
    <text evidence="2">The sequence shown here is derived from an EMBL/GenBank/DDBJ whole genome shotgun (WGS) entry which is preliminary data.</text>
</comment>
<proteinExistence type="predicted"/>
<protein>
    <submittedName>
        <fullName evidence="2">Uncharacterized protein</fullName>
    </submittedName>
</protein>
<sequence>MDQPTLRKYLLVEWVTRGPKPSIRKIDIILSSWLQCVKEHGKAVVKAYFPPAPYDKLDELLQTESLPVDSWKLYTATIIGEADSLTTIKDHFKKLEDGKKYGFSSGSDNTQAERAVSLENMVKISQCKKQEEQILARQKKLMDQQVREKSDHGFGNSKAPNISPGKQLVGAINDNVIPGQDVTNNYSSGNETDETIDHEDLRRKKKTKNVKSINKRSSTGKPSQSVVDDQDVTKNYSSGDETDETIDNEYLRPKKKSKNVDSINKESSTGKPSQSVVDDQDVTKNYSSGDETDETIDNEYLRPKKKTKNVISINKGSSTGKPSQSVVDDQDVINNFPSGNETDETINNEDLRRKKKNKNVKSINKRSSSVKPLPSASVGKKINQLFEMVKDIKKNVQELKNGNHEADHVDIEKKYNIILPIRNFSSLVSLEKKLMENNDGRKDIVAYMKFIGQDAKTLPDFTRRILKSLFIQKVAVKLSAARQRDDKFCMAKVLPATRKCILDAIKGKKLTLKDSTTSESVLSSCLIRATDWNAQRKKKKTTPKNIISLAEYAATEDIDNCEDENTI</sequence>
<feature type="compositionally biased region" description="Basic and acidic residues" evidence="1">
    <location>
        <begin position="139"/>
        <end position="152"/>
    </location>
</feature>
<feature type="region of interest" description="Disordered" evidence="1">
    <location>
        <begin position="139"/>
        <end position="167"/>
    </location>
</feature>
<dbReference type="OrthoDB" id="7701369at2759"/>
<organism evidence="2 3">
    <name type="scientific">Aphidius gifuensis</name>
    <name type="common">Parasitoid wasp</name>
    <dbReference type="NCBI Taxonomy" id="684658"/>
    <lineage>
        <taxon>Eukaryota</taxon>
        <taxon>Metazoa</taxon>
        <taxon>Ecdysozoa</taxon>
        <taxon>Arthropoda</taxon>
        <taxon>Hexapoda</taxon>
        <taxon>Insecta</taxon>
        <taxon>Pterygota</taxon>
        <taxon>Neoptera</taxon>
        <taxon>Endopterygota</taxon>
        <taxon>Hymenoptera</taxon>
        <taxon>Apocrita</taxon>
        <taxon>Ichneumonoidea</taxon>
        <taxon>Braconidae</taxon>
        <taxon>Aphidiinae</taxon>
        <taxon>Aphidius</taxon>
    </lineage>
</organism>
<feature type="compositionally biased region" description="Polar residues" evidence="1">
    <location>
        <begin position="260"/>
        <end position="289"/>
    </location>
</feature>
<reference evidence="2 3" key="1">
    <citation type="submission" date="2020-08" db="EMBL/GenBank/DDBJ databases">
        <title>Aphidius gifuensis genome sequencing and assembly.</title>
        <authorList>
            <person name="Du Z."/>
        </authorList>
    </citation>
    <scope>NUCLEOTIDE SEQUENCE [LARGE SCALE GENOMIC DNA]</scope>
    <source>
        <strain evidence="2">YNYX2018</strain>
        <tissue evidence="2">Adults</tissue>
    </source>
</reference>
<dbReference type="AlphaFoldDB" id="A0A835CQM6"/>
<evidence type="ECO:0000313" key="3">
    <source>
        <dbReference type="Proteomes" id="UP000639338"/>
    </source>
</evidence>
<feature type="region of interest" description="Disordered" evidence="1">
    <location>
        <begin position="179"/>
        <end position="375"/>
    </location>
</feature>
<accession>A0A835CQM6</accession>
<feature type="compositionally biased region" description="Polar residues" evidence="1">
    <location>
        <begin position="181"/>
        <end position="190"/>
    </location>
</feature>